<evidence type="ECO:0000313" key="2">
    <source>
        <dbReference type="Proteomes" id="UP000450917"/>
    </source>
</evidence>
<protein>
    <submittedName>
        <fullName evidence="1">PadR family transcriptional regulator</fullName>
    </submittedName>
</protein>
<dbReference type="SUPFAM" id="SSF46785">
    <property type="entry name" value="Winged helix' DNA-binding domain"/>
    <property type="match status" value="1"/>
</dbReference>
<reference evidence="1 2" key="1">
    <citation type="submission" date="2019-11" db="EMBL/GenBank/DDBJ databases">
        <title>Draft genome sequences of five Paenibacillus species of dairy origin.</title>
        <authorList>
            <person name="Olajide A.M."/>
            <person name="Chen S."/>
            <person name="Lapointe G."/>
        </authorList>
    </citation>
    <scope>NUCLEOTIDE SEQUENCE [LARGE SCALE GENOMIC DNA]</scope>
    <source>
        <strain evidence="1 2">2CS3</strain>
    </source>
</reference>
<dbReference type="InterPro" id="IPR036388">
    <property type="entry name" value="WH-like_DNA-bd_sf"/>
</dbReference>
<dbReference type="RefSeq" id="WP_155614423.1">
    <property type="nucleotide sequence ID" value="NZ_JBDLZV010000001.1"/>
</dbReference>
<organism evidence="1 2">
    <name type="scientific">Paenibacillus validus</name>
    <dbReference type="NCBI Taxonomy" id="44253"/>
    <lineage>
        <taxon>Bacteria</taxon>
        <taxon>Bacillati</taxon>
        <taxon>Bacillota</taxon>
        <taxon>Bacilli</taxon>
        <taxon>Bacillales</taxon>
        <taxon>Paenibacillaceae</taxon>
        <taxon>Paenibacillus</taxon>
    </lineage>
</organism>
<dbReference type="Proteomes" id="UP000450917">
    <property type="component" value="Unassembled WGS sequence"/>
</dbReference>
<keyword evidence="2" id="KW-1185">Reference proteome</keyword>
<evidence type="ECO:0000313" key="1">
    <source>
        <dbReference type="EMBL" id="MUG70663.1"/>
    </source>
</evidence>
<dbReference type="Gene3D" id="1.10.10.10">
    <property type="entry name" value="Winged helix-like DNA-binding domain superfamily/Winged helix DNA-binding domain"/>
    <property type="match status" value="1"/>
</dbReference>
<dbReference type="AlphaFoldDB" id="A0A7X2Z968"/>
<accession>A0A7X2Z968</accession>
<name>A0A7X2Z968_9BACL</name>
<gene>
    <name evidence="1" type="ORF">GNP93_08210</name>
</gene>
<dbReference type="InterPro" id="IPR036390">
    <property type="entry name" value="WH_DNA-bd_sf"/>
</dbReference>
<proteinExistence type="predicted"/>
<sequence>MEEEGLIAAEAEERTGARLRKIYAITDAGRVHFNELLLHSLSTPPHSAKSDFTLGLAWIHMLPKDDALAVLRHNLSQLEQQKQLWELGKRIKGEHGLSSFVEAGFDNAIELMEADIRYITRLIALLQL</sequence>
<comment type="caution">
    <text evidence="1">The sequence shown here is derived from an EMBL/GenBank/DDBJ whole genome shotgun (WGS) entry which is preliminary data.</text>
</comment>
<dbReference type="EMBL" id="WNZX01000005">
    <property type="protein sequence ID" value="MUG70663.1"/>
    <property type="molecule type" value="Genomic_DNA"/>
</dbReference>